<dbReference type="InterPro" id="IPR006345">
    <property type="entry name" value="RecD2"/>
</dbReference>
<dbReference type="PANTHER" id="PTHR43788:SF6">
    <property type="entry name" value="DNA HELICASE B"/>
    <property type="match status" value="1"/>
</dbReference>
<feature type="domain" description="ATP-dependent RecD2 DNA helicase SH3" evidence="6">
    <location>
        <begin position="583"/>
        <end position="652"/>
    </location>
</feature>
<evidence type="ECO:0000313" key="8">
    <source>
        <dbReference type="EMBL" id="SHG72115.1"/>
    </source>
</evidence>
<evidence type="ECO:0000259" key="7">
    <source>
        <dbReference type="Pfam" id="PF23139"/>
    </source>
</evidence>
<dbReference type="GO" id="GO:0003677">
    <property type="term" value="F:DNA binding"/>
    <property type="evidence" value="ECO:0007669"/>
    <property type="project" value="UniProtKB-UniRule"/>
</dbReference>
<dbReference type="Gene3D" id="3.40.50.300">
    <property type="entry name" value="P-loop containing nucleotide triphosphate hydrolases"/>
    <property type="match status" value="2"/>
</dbReference>
<evidence type="ECO:0000259" key="4">
    <source>
        <dbReference type="Pfam" id="PF13538"/>
    </source>
</evidence>
<dbReference type="Gene3D" id="2.30.30.940">
    <property type="match status" value="1"/>
</dbReference>
<proteinExistence type="inferred from homology"/>
<dbReference type="Pfam" id="PF14490">
    <property type="entry name" value="HHH_RecD2"/>
    <property type="match status" value="1"/>
</dbReference>
<gene>
    <name evidence="3" type="primary">recD2</name>
    <name evidence="8" type="ORF">SAMN05421807_101369</name>
</gene>
<comment type="catalytic activity">
    <reaction evidence="3">
        <text>ATP + H2O = ADP + phosphate + H(+)</text>
        <dbReference type="Rhea" id="RHEA:13065"/>
        <dbReference type="ChEBI" id="CHEBI:15377"/>
        <dbReference type="ChEBI" id="CHEBI:15378"/>
        <dbReference type="ChEBI" id="CHEBI:30616"/>
        <dbReference type="ChEBI" id="CHEBI:43474"/>
        <dbReference type="ChEBI" id="CHEBI:456216"/>
        <dbReference type="EC" id="5.6.2.3"/>
    </reaction>
</comment>
<feature type="domain" description="UvrD-like helicase C-terminal" evidence="4">
    <location>
        <begin position="670"/>
        <end position="717"/>
    </location>
</feature>
<evidence type="ECO:0000256" key="2">
    <source>
        <dbReference type="ARBA" id="ARBA00022840"/>
    </source>
</evidence>
<feature type="domain" description="ATP-dependent RecD2 DNA helicase-like helix-hairpin-helix" evidence="5">
    <location>
        <begin position="155"/>
        <end position="245"/>
    </location>
</feature>
<dbReference type="InterPro" id="IPR055446">
    <property type="entry name" value="RecD2_N_OB"/>
</dbReference>
<keyword evidence="9" id="KW-1185">Reference proteome</keyword>
<dbReference type="Pfam" id="PF18335">
    <property type="entry name" value="SH3_13"/>
    <property type="match status" value="1"/>
</dbReference>
<dbReference type="InterPro" id="IPR027417">
    <property type="entry name" value="P-loop_NTPase"/>
</dbReference>
<dbReference type="InterPro" id="IPR041451">
    <property type="entry name" value="RecD2_SH13"/>
</dbReference>
<name>A0A1M5M4A8_9BACI</name>
<dbReference type="CDD" id="cd18809">
    <property type="entry name" value="SF1_C_RecD"/>
    <property type="match status" value="1"/>
</dbReference>
<dbReference type="OrthoDB" id="9803432at2"/>
<dbReference type="PANTHER" id="PTHR43788">
    <property type="entry name" value="DNA2/NAM7 HELICASE FAMILY MEMBER"/>
    <property type="match status" value="1"/>
</dbReference>
<organism evidence="8 9">
    <name type="scientific">Virgibacillus chiguensis</name>
    <dbReference type="NCBI Taxonomy" id="411959"/>
    <lineage>
        <taxon>Bacteria</taxon>
        <taxon>Bacillati</taxon>
        <taxon>Bacillota</taxon>
        <taxon>Bacilli</taxon>
        <taxon>Bacillales</taxon>
        <taxon>Bacillaceae</taxon>
        <taxon>Virgibacillus</taxon>
    </lineage>
</organism>
<keyword evidence="2 3" id="KW-0067">ATP-binding</keyword>
<dbReference type="RefSeq" id="WP_073004856.1">
    <property type="nucleotide sequence ID" value="NZ_FQXD01000001.1"/>
</dbReference>
<dbReference type="GO" id="GO:0009338">
    <property type="term" value="C:exodeoxyribonuclease V complex"/>
    <property type="evidence" value="ECO:0007669"/>
    <property type="project" value="TreeGrafter"/>
</dbReference>
<dbReference type="EMBL" id="FQXD01000001">
    <property type="protein sequence ID" value="SHG72115.1"/>
    <property type="molecule type" value="Genomic_DNA"/>
</dbReference>
<keyword evidence="3" id="KW-0413">Isomerase</keyword>
<dbReference type="GO" id="GO:0017116">
    <property type="term" value="F:single-stranded DNA helicase activity"/>
    <property type="evidence" value="ECO:0007669"/>
    <property type="project" value="TreeGrafter"/>
</dbReference>
<dbReference type="Pfam" id="PF23139">
    <property type="entry name" value="OB_YrrC"/>
    <property type="match status" value="1"/>
</dbReference>
<evidence type="ECO:0000256" key="1">
    <source>
        <dbReference type="ARBA" id="ARBA00022741"/>
    </source>
</evidence>
<dbReference type="HAMAP" id="MF_01488">
    <property type="entry name" value="RecD2"/>
    <property type="match status" value="1"/>
</dbReference>
<dbReference type="Proteomes" id="UP000184079">
    <property type="component" value="Unassembled WGS sequence"/>
</dbReference>
<keyword evidence="3" id="KW-0347">Helicase</keyword>
<accession>A0A1M5M4A8</accession>
<dbReference type="GO" id="GO:0005524">
    <property type="term" value="F:ATP binding"/>
    <property type="evidence" value="ECO:0007669"/>
    <property type="project" value="UniProtKB-UniRule"/>
</dbReference>
<dbReference type="InterPro" id="IPR029493">
    <property type="entry name" value="RecD2-like_HHH"/>
</dbReference>
<dbReference type="InterPro" id="IPR050534">
    <property type="entry name" value="Coronavir_polyprotein_1ab"/>
</dbReference>
<evidence type="ECO:0000259" key="5">
    <source>
        <dbReference type="Pfam" id="PF14490"/>
    </source>
</evidence>
<keyword evidence="3" id="KW-0238">DNA-binding</keyword>
<dbReference type="AlphaFoldDB" id="A0A1M5M4A8"/>
<evidence type="ECO:0000259" key="6">
    <source>
        <dbReference type="Pfam" id="PF18335"/>
    </source>
</evidence>
<dbReference type="InterPro" id="IPR027785">
    <property type="entry name" value="UvrD-like_helicase_C"/>
</dbReference>
<comment type="function">
    <text evidence="3">DNA-dependent ATPase and ATP-dependent 5'-3' DNA helicase. Has no activity on blunt DNA or DNA with 3'-overhangs, requires at least 10 bases of 5'-ssDNA for helicase activity.</text>
</comment>
<protein>
    <recommendedName>
        <fullName evidence="3">ATP-dependent RecD2 DNA helicase</fullName>
        <ecNumber evidence="3">5.6.2.3</ecNumber>
    </recommendedName>
    <alternativeName>
        <fullName evidence="3">DNA 5'-3' helicase subunit RecD2</fullName>
    </alternativeName>
</protein>
<dbReference type="Pfam" id="PF13245">
    <property type="entry name" value="AAA_19"/>
    <property type="match status" value="1"/>
</dbReference>
<dbReference type="Gene3D" id="1.10.10.2220">
    <property type="match status" value="1"/>
</dbReference>
<dbReference type="GO" id="GO:0043139">
    <property type="term" value="F:5'-3' DNA helicase activity"/>
    <property type="evidence" value="ECO:0007669"/>
    <property type="project" value="UniProtKB-UniRule"/>
</dbReference>
<dbReference type="NCBIfam" id="TIGR01448">
    <property type="entry name" value="recD_rel"/>
    <property type="match status" value="1"/>
</dbReference>
<dbReference type="GO" id="GO:0006310">
    <property type="term" value="P:DNA recombination"/>
    <property type="evidence" value="ECO:0007669"/>
    <property type="project" value="InterPro"/>
</dbReference>
<dbReference type="SUPFAM" id="SSF52540">
    <property type="entry name" value="P-loop containing nucleoside triphosphate hydrolases"/>
    <property type="match status" value="2"/>
</dbReference>
<sequence length="773" mass="87872">MEQIKQPAENESYIRGELLHLIFTNEVEHFSIAKIKVLDTNETLEEKTIVIKGYFYNLQPETSYYFFGVFDKHPRFGTQYKVTSYKTFIPDTKDGLVAYLSSDLFYGIGKKTAAKIVEQLGENAISKIIDDPEALNAIAGLKKKAADQLRVTLQENQGFEHVAVYLAQYNIGLKMAQKIYQNYKDEAVQLLEADPYQFVFDIDGFGFRTADEIARQMGLPATHPTRIGAGCIYILQTSIQEGHVYLPMDVCISSICSLLNTKELTEAMVIETLTALNKDKQVILQDGNVYLPSLYYAEDGFSSQLKRILQKPIEHQTPIAELMKIIGSIEEEEILSYGKEQFTAINQAIHAKVMILTGGPGTGKTTVIKGILKAYANIHELSLQPKDYEYKSDFPFVLTAPTGRAAKRLNESTGLPAMTVHRLLGWDGNQTFEKNEHEQLSGKFIIIDEFSMVDIWLANHLFKAIPDDMQVLIVGDEDQLPSVGPGQVLADLLKTNRIPFVRLTEVYRQKEGSKIIQLAHEIKRDEPINLGKDHDFNFIQCGTTQMGHVITKIFTKALEKGFEAKDIQVLAPMYRSEAGITKLNQELQQVINPKTDQKREVRTQEAIFRTGDKVIQLVNQPEDGVYNGDIGEVVAIFREEENTEQEEQLVIAYEDREVVYERKDYRNIMLAYCISIHKSQGSEFPIVIMPVAWTYQRMLRKNLLYTAITRSKQSLIICGEQEAFLYGVATKNKIHRYTTLTQQLMEKLTVLHESNIHANLEEDDSNLSPYDFM</sequence>
<dbReference type="Pfam" id="PF13538">
    <property type="entry name" value="UvrD_C_2"/>
    <property type="match status" value="1"/>
</dbReference>
<feature type="binding site" evidence="3">
    <location>
        <begin position="361"/>
        <end position="365"/>
    </location>
    <ligand>
        <name>ATP</name>
        <dbReference type="ChEBI" id="CHEBI:30616"/>
    </ligand>
</feature>
<keyword evidence="3" id="KW-0378">Hydrolase</keyword>
<keyword evidence="1 3" id="KW-0547">Nucleotide-binding</keyword>
<comment type="similarity">
    <text evidence="3">Belongs to the RecD family. RecD2 subfamily.</text>
</comment>
<evidence type="ECO:0000256" key="3">
    <source>
        <dbReference type="HAMAP-Rule" id="MF_01488"/>
    </source>
</evidence>
<evidence type="ECO:0000313" key="9">
    <source>
        <dbReference type="Proteomes" id="UP000184079"/>
    </source>
</evidence>
<dbReference type="CDD" id="cd17933">
    <property type="entry name" value="DEXSc_RecD-like"/>
    <property type="match status" value="1"/>
</dbReference>
<reference evidence="9" key="1">
    <citation type="submission" date="2016-11" db="EMBL/GenBank/DDBJ databases">
        <authorList>
            <person name="Varghese N."/>
            <person name="Submissions S."/>
        </authorList>
    </citation>
    <scope>NUCLEOTIDE SEQUENCE [LARGE SCALE GENOMIC DNA]</scope>
    <source>
        <strain evidence="9">CGMCC 1.6496</strain>
    </source>
</reference>
<dbReference type="EC" id="5.6.2.3" evidence="3"/>
<dbReference type="GO" id="GO:0016887">
    <property type="term" value="F:ATP hydrolysis activity"/>
    <property type="evidence" value="ECO:0007669"/>
    <property type="project" value="RHEA"/>
</dbReference>
<feature type="domain" description="ATP-dependent RecD2 DNA helicase OB-fold" evidence="7">
    <location>
        <begin position="12"/>
        <end position="90"/>
    </location>
</feature>